<dbReference type="InterPro" id="IPR030383">
    <property type="entry name" value="G_VLIG_dom"/>
</dbReference>
<keyword evidence="3" id="KW-1185">Reference proteome</keyword>
<evidence type="ECO:0000313" key="2">
    <source>
        <dbReference type="EMBL" id="GMF44796.1"/>
    </source>
</evidence>
<evidence type="ECO:0000259" key="1">
    <source>
        <dbReference type="PROSITE" id="PS51717"/>
    </source>
</evidence>
<accession>A0A9W7CZI9</accession>
<gene>
    <name evidence="2" type="ORF">Pfra01_001577600</name>
</gene>
<dbReference type="GO" id="GO:0005525">
    <property type="term" value="F:GTP binding"/>
    <property type="evidence" value="ECO:0007669"/>
    <property type="project" value="InterPro"/>
</dbReference>
<dbReference type="AlphaFoldDB" id="A0A9W7CZI9"/>
<feature type="domain" description="VLIG-type G" evidence="1">
    <location>
        <begin position="352"/>
        <end position="398"/>
    </location>
</feature>
<dbReference type="Proteomes" id="UP001165121">
    <property type="component" value="Unassembled WGS sequence"/>
</dbReference>
<dbReference type="PANTHER" id="PTHR22796">
    <property type="entry name" value="URG4-RELATED"/>
    <property type="match status" value="1"/>
</dbReference>
<comment type="caution">
    <text evidence="2">The sequence shown here is derived from an EMBL/GenBank/DDBJ whole genome shotgun (WGS) entry which is preliminary data.</text>
</comment>
<dbReference type="PROSITE" id="PS51717">
    <property type="entry name" value="G_VLIG"/>
    <property type="match status" value="1"/>
</dbReference>
<organism evidence="2 3">
    <name type="scientific">Phytophthora fragariaefolia</name>
    <dbReference type="NCBI Taxonomy" id="1490495"/>
    <lineage>
        <taxon>Eukaryota</taxon>
        <taxon>Sar</taxon>
        <taxon>Stramenopiles</taxon>
        <taxon>Oomycota</taxon>
        <taxon>Peronosporomycetes</taxon>
        <taxon>Peronosporales</taxon>
        <taxon>Peronosporaceae</taxon>
        <taxon>Phytophthora</taxon>
    </lineage>
</organism>
<reference evidence="2" key="1">
    <citation type="submission" date="2023-04" db="EMBL/GenBank/DDBJ databases">
        <title>Phytophthora fragariaefolia NBRC 109709.</title>
        <authorList>
            <person name="Ichikawa N."/>
            <person name="Sato H."/>
            <person name="Tonouchi N."/>
        </authorList>
    </citation>
    <scope>NUCLEOTIDE SEQUENCE</scope>
    <source>
        <strain evidence="2">NBRC 109709</strain>
    </source>
</reference>
<dbReference type="SUPFAM" id="SSF52540">
    <property type="entry name" value="P-loop containing nucleoside triphosphate hydrolases"/>
    <property type="match status" value="1"/>
</dbReference>
<proteinExistence type="predicted"/>
<dbReference type="EMBL" id="BSXT01001731">
    <property type="protein sequence ID" value="GMF44796.1"/>
    <property type="molecule type" value="Genomic_DNA"/>
</dbReference>
<dbReference type="Gene3D" id="3.40.50.300">
    <property type="entry name" value="P-loop containing nucleotide triphosphate hydrolases"/>
    <property type="match status" value="1"/>
</dbReference>
<dbReference type="PANTHER" id="PTHR22796:SF1">
    <property type="entry name" value="VWFA DOMAIN-CONTAINING PROTEIN"/>
    <property type="match status" value="1"/>
</dbReference>
<evidence type="ECO:0000313" key="3">
    <source>
        <dbReference type="Proteomes" id="UP001165121"/>
    </source>
</evidence>
<sequence length="398" mass="44257">MVFLAEDSVGIYKFDAAFKKMERIKIVESGMCLTLTGMPFVETFLVENSLYVMDSAGLLQAVDIEKDQTSIVIETYKSADIKAIRSRLLSFPDNLVIGVVSIKPTDAGAFIGELSVVSRDDHRKLPILALDKKFLSDQVSVQCIDDVIFVLDPLAKQVHMFSISVHVQSDGFRVRECDDEDMGLSGNRDDVGVSLRKRHLLYTFYHVFEKFPVIGVLDERSTKPVSIPITCLFGDNSDTTLEDCHDYFSLLMSDLMALNKELSGLDLTRNFIVQRASSVKMPEKPLHSFLQALITFLPIQVCRAEANALTILRDGVDQPPDSLDMEPSTWGSAAIAESIRFGLLSPVLRAWQGRCIVITSMGKQSTGKSYFLNHFTGSSFAIAGKRCTDGAWMTLRIL</sequence>
<dbReference type="InterPro" id="IPR027417">
    <property type="entry name" value="P-loop_NTPase"/>
</dbReference>
<name>A0A9W7CZI9_9STRA</name>
<dbReference type="OrthoDB" id="167542at2759"/>
<protein>
    <submittedName>
        <fullName evidence="2">Unnamed protein product</fullName>
    </submittedName>
</protein>